<sequence>MDSTWQFGGSYLSSSSSSSLIEFSLWVFSSFCSHILEGTPALVIEGDYKPSLSVYLHVKSKLTKQVKPYHQASSTITTAQQKNRSMEWETNLWFLLFLVLVNG</sequence>
<evidence type="ECO:0000313" key="1">
    <source>
        <dbReference type="EMBL" id="KRZ27015.1"/>
    </source>
</evidence>
<comment type="caution">
    <text evidence="1">The sequence shown here is derived from an EMBL/GenBank/DDBJ whole genome shotgun (WGS) entry which is preliminary data.</text>
</comment>
<dbReference type="Proteomes" id="UP000054805">
    <property type="component" value="Unassembled WGS sequence"/>
</dbReference>
<accession>A0A0V1IWJ6</accession>
<proteinExistence type="predicted"/>
<organism evidence="1 2">
    <name type="scientific">Trichinella pseudospiralis</name>
    <name type="common">Parasitic roundworm</name>
    <dbReference type="NCBI Taxonomy" id="6337"/>
    <lineage>
        <taxon>Eukaryota</taxon>
        <taxon>Metazoa</taxon>
        <taxon>Ecdysozoa</taxon>
        <taxon>Nematoda</taxon>
        <taxon>Enoplea</taxon>
        <taxon>Dorylaimia</taxon>
        <taxon>Trichinellida</taxon>
        <taxon>Trichinellidae</taxon>
        <taxon>Trichinella</taxon>
    </lineage>
</organism>
<protein>
    <submittedName>
        <fullName evidence="1">Uncharacterized protein</fullName>
    </submittedName>
</protein>
<name>A0A0V1IWJ6_TRIPS</name>
<evidence type="ECO:0000313" key="2">
    <source>
        <dbReference type="Proteomes" id="UP000054805"/>
    </source>
</evidence>
<dbReference type="EMBL" id="JYDS01000077">
    <property type="protein sequence ID" value="KRZ27015.1"/>
    <property type="molecule type" value="Genomic_DNA"/>
</dbReference>
<gene>
    <name evidence="1" type="ORF">T4B_10446</name>
</gene>
<keyword evidence="2" id="KW-1185">Reference proteome</keyword>
<dbReference type="AlphaFoldDB" id="A0A0V1IWJ6"/>
<reference evidence="1 2" key="1">
    <citation type="submission" date="2015-01" db="EMBL/GenBank/DDBJ databases">
        <title>Evolution of Trichinella species and genotypes.</title>
        <authorList>
            <person name="Korhonen P.K."/>
            <person name="Edoardo P."/>
            <person name="Giuseppe L.R."/>
            <person name="Gasser R.B."/>
        </authorList>
    </citation>
    <scope>NUCLEOTIDE SEQUENCE [LARGE SCALE GENOMIC DNA]</scope>
    <source>
        <strain evidence="1">ISS588</strain>
    </source>
</reference>